<feature type="signal peptide" evidence="1">
    <location>
        <begin position="1"/>
        <end position="19"/>
    </location>
</feature>
<evidence type="ECO:0000313" key="2">
    <source>
        <dbReference type="EMBL" id="QOL20356.1"/>
    </source>
</evidence>
<dbReference type="EMBL" id="CP054719">
    <property type="protein sequence ID" value="QOL20356.1"/>
    <property type="molecule type" value="Genomic_DNA"/>
</dbReference>
<keyword evidence="1" id="KW-0732">Signal</keyword>
<dbReference type="Proteomes" id="UP000594001">
    <property type="component" value="Chromosome"/>
</dbReference>
<reference evidence="2 3" key="1">
    <citation type="submission" date="2020-06" db="EMBL/GenBank/DDBJ databases">
        <title>The endosymbiont of the kinetoplastid Bodo saltans is a Paracaedibacter-like alpha-proteobacterium possessing a putative toxin-antitoxin system.</title>
        <authorList>
            <person name="Midha S."/>
            <person name="Rigden D.J."/>
            <person name="Siozios S."/>
            <person name="Hurst G.D.D."/>
            <person name="Jackson A.P."/>
        </authorList>
    </citation>
    <scope>NUCLEOTIDE SEQUENCE [LARGE SCALE GENOMIC DNA]</scope>
    <source>
        <strain evidence="2">Lake Konstanz</strain>
    </source>
</reference>
<dbReference type="KEGG" id="pbal:CPBP_01148"/>
<gene>
    <name evidence="2" type="ORF">CPBP_01148</name>
</gene>
<accession>A0A7L9RUW6</accession>
<dbReference type="AlphaFoldDB" id="A0A7L9RUW6"/>
<dbReference type="RefSeq" id="WP_350331906.1">
    <property type="nucleotide sequence ID" value="NZ_CP054719.1"/>
</dbReference>
<proteinExistence type="predicted"/>
<keyword evidence="3" id="KW-1185">Reference proteome</keyword>
<feature type="chain" id="PRO_5032287534" evidence="1">
    <location>
        <begin position="20"/>
        <end position="297"/>
    </location>
</feature>
<organism evidence="2 3">
    <name type="scientific">Candidatus Bodocaedibacter vickermanii</name>
    <dbReference type="NCBI Taxonomy" id="2741701"/>
    <lineage>
        <taxon>Bacteria</taxon>
        <taxon>Pseudomonadati</taxon>
        <taxon>Pseudomonadota</taxon>
        <taxon>Alphaproteobacteria</taxon>
        <taxon>Holosporales</taxon>
        <taxon>Candidatus Paracaedibacteraceae</taxon>
        <taxon>Candidatus Bodocaedibacter</taxon>
    </lineage>
</organism>
<evidence type="ECO:0000256" key="1">
    <source>
        <dbReference type="SAM" id="SignalP"/>
    </source>
</evidence>
<protein>
    <submittedName>
        <fullName evidence="2">Uncharacterized protein</fullName>
    </submittedName>
</protein>
<evidence type="ECO:0000313" key="3">
    <source>
        <dbReference type="Proteomes" id="UP000594001"/>
    </source>
</evidence>
<sequence>MKKLYILFSYVACLSSTFAAVLSPSSDFDDCDEQIKPGYVEPHTTPQAGPQAGAAADSLMQLLLPEVDQSDAVKEDQVDQPQTLVVEIELQSPKVVGTLVVSLDLKIYYSERDGDEISLKRFTQEVLTADYAVLNPGSTVEFLFIPDIKLHVVGGCCTEGRVSFFDTMAWSANVRAWSKWWLNFWAWWNPSRYVLDNTSDKVEWDSITSRATIRISTQKDITYLASQLRLFLLQGWSSKFAPYIAPVTREVLARAVMLRFETVEKPALEATGFKNVVLSTRINPVTSRLERIIRATK</sequence>
<name>A0A7L9RUW6_9PROT</name>